<dbReference type="SMART" id="SM00233">
    <property type="entry name" value="PH"/>
    <property type="match status" value="1"/>
</dbReference>
<dbReference type="Pfam" id="PF25530">
    <property type="entry name" value="EF-hand_SWAP70_N"/>
    <property type="match status" value="1"/>
</dbReference>
<evidence type="ECO:0000259" key="2">
    <source>
        <dbReference type="PROSITE" id="PS50003"/>
    </source>
</evidence>
<dbReference type="Gene3D" id="2.30.29.30">
    <property type="entry name" value="Pleckstrin-homology domain (PH domain)/Phosphotyrosine-binding domain (PTB)"/>
    <property type="match status" value="1"/>
</dbReference>
<dbReference type="OrthoDB" id="6376358at2759"/>
<feature type="domain" description="PH" evidence="2">
    <location>
        <begin position="236"/>
        <end position="342"/>
    </location>
</feature>
<feature type="region of interest" description="Disordered" evidence="1">
    <location>
        <begin position="574"/>
        <end position="598"/>
    </location>
</feature>
<evidence type="ECO:0000313" key="3">
    <source>
        <dbReference type="EMBL" id="CDW33417.1"/>
    </source>
</evidence>
<dbReference type="GO" id="GO:0005634">
    <property type="term" value="C:nucleus"/>
    <property type="evidence" value="ECO:0007669"/>
    <property type="project" value="TreeGrafter"/>
</dbReference>
<protein>
    <submittedName>
        <fullName evidence="3">Differentially expressed in FDCP 6 homolog [Nasonia vitripennis]</fullName>
    </submittedName>
</protein>
<dbReference type="PANTHER" id="PTHR14383">
    <property type="entry name" value="SWAP-70 RECOMBINASE"/>
    <property type="match status" value="1"/>
</dbReference>
<dbReference type="GO" id="GO:0005737">
    <property type="term" value="C:cytoplasm"/>
    <property type="evidence" value="ECO:0007669"/>
    <property type="project" value="TreeGrafter"/>
</dbReference>
<feature type="non-terminal residue" evidence="3">
    <location>
        <position position="1"/>
    </location>
</feature>
<dbReference type="SUPFAM" id="SSF50729">
    <property type="entry name" value="PH domain-like"/>
    <property type="match status" value="1"/>
</dbReference>
<organism evidence="3">
    <name type="scientific">Lepeophtheirus salmonis</name>
    <name type="common">Salmon louse</name>
    <name type="synonym">Caligus salmonis</name>
    <dbReference type="NCBI Taxonomy" id="72036"/>
    <lineage>
        <taxon>Eukaryota</taxon>
        <taxon>Metazoa</taxon>
        <taxon>Ecdysozoa</taxon>
        <taxon>Arthropoda</taxon>
        <taxon>Crustacea</taxon>
        <taxon>Multicrustacea</taxon>
        <taxon>Hexanauplia</taxon>
        <taxon>Copepoda</taxon>
        <taxon>Siphonostomatoida</taxon>
        <taxon>Caligidae</taxon>
        <taxon>Lepeophtheirus</taxon>
    </lineage>
</organism>
<sequence>PPPTQKSNPINMSDKMSENQLLDSVENSIWHAFDFLSLEGDGTAPKSKLKTLTSQIGDILDINSADLGLDDYRSTDALNFEQYRYYLCKEVFSNLPDEIPVNEQHSYESKTDNVCWEWCSLNFIKREGEFIIFPDHCVYQLYRIFCMLGEMVENDKGHVEVIMAAEEVENVVFQFMNTLGRGQDWNAEEFDSIASVIPAFKFGIFLTVLESKYTKDTDKGGLIEAVRDIHDFFVLDVVKKGHLGKKMDFLPAYREHFFVLQPNLLSFYNGTSQREKRGDIVVDGQCRVEVLEDVSNRIPIKSPGSKSHSKFQLFAQEKNYIFQAPDHRTRLQWVSSLKTSINQSGHPIRYQRRLAETRRLMRQEEKEKLDVELLKQTDTMEETRAQLELEKQARINAEVQAETLMEQCALESEKTAELEKIRTQLESLLDEERQAKKDEETVRRLQARILNEEWERRDFLEKLQEEQKNMLEEERKKRSEFEKMQQDKENQLNEAQKRVEEMERERKRLDNQLRVVQEKTKRANIGQEVLEAQIKVKEQEREKDLEKEASSRLTTLNPSASFYVRNRGERSAYTPMRSASMRETSYSRSIRRRNRNNDSVSITISQAPSTSNIQEAIISESITKIPQEAVTEEIATLNESRKRPLSVL</sequence>
<dbReference type="Pfam" id="PF00169">
    <property type="entry name" value="PH"/>
    <property type="match status" value="1"/>
</dbReference>
<proteinExistence type="predicted"/>
<name>A0A0K2U676_LEPSM</name>
<dbReference type="EMBL" id="HACA01016056">
    <property type="protein sequence ID" value="CDW33417.1"/>
    <property type="molecule type" value="Transcribed_RNA"/>
</dbReference>
<feature type="region of interest" description="Disordered" evidence="1">
    <location>
        <begin position="474"/>
        <end position="503"/>
    </location>
</feature>
<dbReference type="PROSITE" id="PS50003">
    <property type="entry name" value="PH_DOMAIN"/>
    <property type="match status" value="1"/>
</dbReference>
<dbReference type="InterPro" id="IPR057836">
    <property type="entry name" value="EF-hand_SWAP70_N"/>
</dbReference>
<evidence type="ECO:0000256" key="1">
    <source>
        <dbReference type="SAM" id="MobiDB-lite"/>
    </source>
</evidence>
<dbReference type="PANTHER" id="PTHR14383:SF5">
    <property type="entry name" value="RUN DOMAIN-CONTAINING PROTEIN"/>
    <property type="match status" value="1"/>
</dbReference>
<dbReference type="InterPro" id="IPR001849">
    <property type="entry name" value="PH_domain"/>
</dbReference>
<reference evidence="3" key="1">
    <citation type="submission" date="2014-05" db="EMBL/GenBank/DDBJ databases">
        <authorList>
            <person name="Chronopoulou M."/>
        </authorList>
    </citation>
    <scope>NUCLEOTIDE SEQUENCE</scope>
    <source>
        <tissue evidence="3">Whole organism</tissue>
    </source>
</reference>
<dbReference type="AlphaFoldDB" id="A0A0K2U676"/>
<dbReference type="InterPro" id="IPR011993">
    <property type="entry name" value="PH-like_dom_sf"/>
</dbReference>
<accession>A0A0K2U676</accession>